<evidence type="ECO:0000313" key="1">
    <source>
        <dbReference type="EMBL" id="KAF0929384.1"/>
    </source>
</evidence>
<dbReference type="EMBL" id="SPHZ02000002">
    <property type="protein sequence ID" value="KAF0929384.1"/>
    <property type="molecule type" value="Genomic_DNA"/>
</dbReference>
<accession>A0A6G1EXM8</accession>
<name>A0A6G1EXM8_9ORYZ</name>
<evidence type="ECO:0000313" key="2">
    <source>
        <dbReference type="Proteomes" id="UP000479710"/>
    </source>
</evidence>
<comment type="caution">
    <text evidence="1">The sequence shown here is derived from an EMBL/GenBank/DDBJ whole genome shotgun (WGS) entry which is preliminary data.</text>
</comment>
<dbReference type="Proteomes" id="UP000479710">
    <property type="component" value="Unassembled WGS sequence"/>
</dbReference>
<keyword evidence="2" id="KW-1185">Reference proteome</keyword>
<gene>
    <name evidence="1" type="ORF">E2562_021408</name>
</gene>
<dbReference type="OrthoDB" id="645822at2759"/>
<organism evidence="1 2">
    <name type="scientific">Oryza meyeriana var. granulata</name>
    <dbReference type="NCBI Taxonomy" id="110450"/>
    <lineage>
        <taxon>Eukaryota</taxon>
        <taxon>Viridiplantae</taxon>
        <taxon>Streptophyta</taxon>
        <taxon>Embryophyta</taxon>
        <taxon>Tracheophyta</taxon>
        <taxon>Spermatophyta</taxon>
        <taxon>Magnoliopsida</taxon>
        <taxon>Liliopsida</taxon>
        <taxon>Poales</taxon>
        <taxon>Poaceae</taxon>
        <taxon>BOP clade</taxon>
        <taxon>Oryzoideae</taxon>
        <taxon>Oryzeae</taxon>
        <taxon>Oryzinae</taxon>
        <taxon>Oryza</taxon>
        <taxon>Oryza meyeriana</taxon>
    </lineage>
</organism>
<dbReference type="AlphaFoldDB" id="A0A6G1EXM8"/>
<protein>
    <recommendedName>
        <fullName evidence="3">Cyclin N-terminal domain-containing protein</fullName>
    </recommendedName>
</protein>
<reference evidence="1 2" key="1">
    <citation type="submission" date="2019-11" db="EMBL/GenBank/DDBJ databases">
        <title>Whole genome sequence of Oryza granulata.</title>
        <authorList>
            <person name="Li W."/>
        </authorList>
    </citation>
    <scope>NUCLEOTIDE SEQUENCE [LARGE SCALE GENOMIC DNA]</scope>
    <source>
        <strain evidence="2">cv. Menghai</strain>
        <tissue evidence="1">Leaf</tissue>
    </source>
</reference>
<proteinExistence type="predicted"/>
<sequence>MLTAGEGAAAGGCCFARSEVLDKELDLLDALGYRLGCATAHTFADHFLARYGHPHGCGTTTAWRR</sequence>
<evidence type="ECO:0008006" key="3">
    <source>
        <dbReference type="Google" id="ProtNLM"/>
    </source>
</evidence>